<name>A0A4Y7R6C0_9FIRM</name>
<dbReference type="Gene3D" id="3.30.457.10">
    <property type="entry name" value="Copper amine oxidase-like, N-terminal domain"/>
    <property type="match status" value="1"/>
</dbReference>
<comment type="caution">
    <text evidence="3">The sequence shown here is derived from an EMBL/GenBank/DDBJ whole genome shotgun (WGS) entry which is preliminary data.</text>
</comment>
<evidence type="ECO:0000259" key="2">
    <source>
        <dbReference type="Pfam" id="PF07833"/>
    </source>
</evidence>
<dbReference type="InterPro" id="IPR036582">
    <property type="entry name" value="Mao_N_sf"/>
</dbReference>
<dbReference type="SUPFAM" id="SSF55383">
    <property type="entry name" value="Copper amine oxidase, domain N"/>
    <property type="match status" value="1"/>
</dbReference>
<dbReference type="InterPro" id="IPR012854">
    <property type="entry name" value="Cu_amine_oxidase-like_N"/>
</dbReference>
<evidence type="ECO:0000256" key="1">
    <source>
        <dbReference type="SAM" id="SignalP"/>
    </source>
</evidence>
<feature type="chain" id="PRO_5021198613" evidence="1">
    <location>
        <begin position="22"/>
        <end position="335"/>
    </location>
</feature>
<feature type="domain" description="Copper amine oxidase-like N-terminal" evidence="2">
    <location>
        <begin position="40"/>
        <end position="145"/>
    </location>
</feature>
<dbReference type="AlphaFoldDB" id="A0A4Y7R6C0"/>
<evidence type="ECO:0000313" key="3">
    <source>
        <dbReference type="EMBL" id="TEB04181.1"/>
    </source>
</evidence>
<keyword evidence="1" id="KW-0732">Signal</keyword>
<proteinExistence type="predicted"/>
<accession>A0A4Y7R6C0</accession>
<keyword evidence="4" id="KW-1185">Reference proteome</keyword>
<organism evidence="3 4">
    <name type="scientific">Pelotomaculum schinkii</name>
    <dbReference type="NCBI Taxonomy" id="78350"/>
    <lineage>
        <taxon>Bacteria</taxon>
        <taxon>Bacillati</taxon>
        <taxon>Bacillota</taxon>
        <taxon>Clostridia</taxon>
        <taxon>Eubacteriales</taxon>
        <taxon>Desulfotomaculaceae</taxon>
        <taxon>Pelotomaculum</taxon>
    </lineage>
</organism>
<dbReference type="Proteomes" id="UP000298324">
    <property type="component" value="Unassembled WGS sequence"/>
</dbReference>
<reference evidence="3 4" key="1">
    <citation type="journal article" date="2018" name="Environ. Microbiol.">
        <title>Novel energy conservation strategies and behaviour of Pelotomaculum schinkii driving syntrophic propionate catabolism.</title>
        <authorList>
            <person name="Hidalgo-Ahumada C.A.P."/>
            <person name="Nobu M.K."/>
            <person name="Narihiro T."/>
            <person name="Tamaki H."/>
            <person name="Liu W.T."/>
            <person name="Kamagata Y."/>
            <person name="Stams A.J.M."/>
            <person name="Imachi H."/>
            <person name="Sousa D.Z."/>
        </authorList>
    </citation>
    <scope>NUCLEOTIDE SEQUENCE [LARGE SCALE GENOMIC DNA]</scope>
    <source>
        <strain evidence="3 4">HH</strain>
    </source>
</reference>
<dbReference type="Pfam" id="PF07833">
    <property type="entry name" value="Cu_amine_oxidN1"/>
    <property type="match status" value="1"/>
</dbReference>
<protein>
    <submittedName>
        <fullName evidence="3">Protease inhibitor</fullName>
    </submittedName>
</protein>
<gene>
    <name evidence="3" type="ORF">Psch_03906</name>
</gene>
<evidence type="ECO:0000313" key="4">
    <source>
        <dbReference type="Proteomes" id="UP000298324"/>
    </source>
</evidence>
<sequence>MKKTFVMLLLILMMNCGFQSAVFGNTVTEAPEPAKVKILLDGETISFDEQPVMLNNRVLVPLREVAERMGADVAWSEAGRIAVSKDDTGVLLTVGKDTVYVNRQKFFMDQVPVLLNGRTFVPVRFVAPALGAKVDWDEANQTVLILSEGNFSDSFQSTEKYYKLFDVKVGGQDYCSPEEAKQYVLQQNLLKYAENIRVVYIRFAEYGPADTMVTGYDWEGNSKAVWLSKDPYLETIEVDGSVLLQDGVSEEKIYAILQEKGVKREDVTDLYLAINNKELNQICWYALVQQEQKKYNYLFDFKTGELISEYQYEVEGNVSYSITKKQHPLYSCFSL</sequence>
<dbReference type="EMBL" id="QFGA01000004">
    <property type="protein sequence ID" value="TEB04181.1"/>
    <property type="molecule type" value="Genomic_DNA"/>
</dbReference>
<feature type="signal peptide" evidence="1">
    <location>
        <begin position="1"/>
        <end position="21"/>
    </location>
</feature>